<proteinExistence type="predicted"/>
<organism evidence="1 2">
    <name type="scientific">Microcella putealis</name>
    <dbReference type="NCBI Taxonomy" id="337005"/>
    <lineage>
        <taxon>Bacteria</taxon>
        <taxon>Bacillati</taxon>
        <taxon>Actinomycetota</taxon>
        <taxon>Actinomycetes</taxon>
        <taxon>Micrococcales</taxon>
        <taxon>Microbacteriaceae</taxon>
        <taxon>Microcella</taxon>
    </lineage>
</organism>
<dbReference type="EMBL" id="SGWW01000001">
    <property type="protein sequence ID" value="RZS59344.1"/>
    <property type="molecule type" value="Genomic_DNA"/>
</dbReference>
<name>A0A4Q7LX21_9MICO</name>
<accession>A0A4Q7LX21</accession>
<evidence type="ECO:0000313" key="2">
    <source>
        <dbReference type="Proteomes" id="UP000293519"/>
    </source>
</evidence>
<sequence>MQLGTRWAVGDAPPAQLTPEVLAAIRQVEGELLGLDVTDWRWTLTWLERRPVVQLDDGTTIRVAADGEVHVSNEEA</sequence>
<dbReference type="Proteomes" id="UP000293519">
    <property type="component" value="Unassembled WGS sequence"/>
</dbReference>
<protein>
    <submittedName>
        <fullName evidence="1">Uncharacterized protein</fullName>
    </submittedName>
</protein>
<comment type="caution">
    <text evidence="1">The sequence shown here is derived from an EMBL/GenBank/DDBJ whole genome shotgun (WGS) entry which is preliminary data.</text>
</comment>
<dbReference type="OrthoDB" id="5007400at2"/>
<keyword evidence="2" id="KW-1185">Reference proteome</keyword>
<gene>
    <name evidence="1" type="ORF">EV141_0565</name>
</gene>
<dbReference type="AlphaFoldDB" id="A0A4Q7LX21"/>
<evidence type="ECO:0000313" key="1">
    <source>
        <dbReference type="EMBL" id="RZS59344.1"/>
    </source>
</evidence>
<dbReference type="RefSeq" id="WP_130484436.1">
    <property type="nucleotide sequence ID" value="NZ_SGWW01000001.1"/>
</dbReference>
<reference evidence="1 2" key="1">
    <citation type="journal article" date="2015" name="Stand. Genomic Sci.">
        <title>Genomic Encyclopedia of Bacterial and Archaeal Type Strains, Phase III: the genomes of soil and plant-associated and newly described type strains.</title>
        <authorList>
            <person name="Whitman W.B."/>
            <person name="Woyke T."/>
            <person name="Klenk H.P."/>
            <person name="Zhou Y."/>
            <person name="Lilburn T.G."/>
            <person name="Beck B.J."/>
            <person name="De Vos P."/>
            <person name="Vandamme P."/>
            <person name="Eisen J.A."/>
            <person name="Garrity G."/>
            <person name="Hugenholtz P."/>
            <person name="Kyrpides N.C."/>
        </authorList>
    </citation>
    <scope>NUCLEOTIDE SEQUENCE [LARGE SCALE GENOMIC DNA]</scope>
    <source>
        <strain evidence="1 2">CV2</strain>
    </source>
</reference>